<comment type="subcellular location">
    <subcellularLocation>
        <location evidence="8">Cell membrane</location>
        <topology evidence="8">Single-pass type II membrane protein</topology>
    </subcellularLocation>
    <subcellularLocation>
        <location evidence="1">Membrane</location>
    </subcellularLocation>
    <text evidence="8">Localizes to the division septum.</text>
</comment>
<protein>
    <recommendedName>
        <fullName evidence="8">Cell division protein DivIB</fullName>
    </recommendedName>
</protein>
<dbReference type="PANTHER" id="PTHR37820">
    <property type="entry name" value="CELL DIVISION PROTEIN DIVIB"/>
    <property type="match status" value="1"/>
</dbReference>
<keyword evidence="7 8" id="KW-0131">Cell cycle</keyword>
<keyword evidence="5 8" id="KW-1133">Transmembrane helix</keyword>
<evidence type="ECO:0000256" key="7">
    <source>
        <dbReference type="ARBA" id="ARBA00023306"/>
    </source>
</evidence>
<dbReference type="RefSeq" id="WP_126780660.1">
    <property type="nucleotide sequence ID" value="NZ_CAUQJP010000015.1"/>
</dbReference>
<dbReference type="PANTHER" id="PTHR37820:SF1">
    <property type="entry name" value="CELL DIVISION PROTEIN FTSQ"/>
    <property type="match status" value="1"/>
</dbReference>
<dbReference type="OrthoDB" id="1819027at2"/>
<dbReference type="EMBL" id="NGJU01000014">
    <property type="protein sequence ID" value="RST94558.1"/>
    <property type="molecule type" value="Genomic_DNA"/>
</dbReference>
<evidence type="ECO:0000256" key="1">
    <source>
        <dbReference type="ARBA" id="ARBA00004370"/>
    </source>
</evidence>
<evidence type="ECO:0000256" key="6">
    <source>
        <dbReference type="ARBA" id="ARBA00023136"/>
    </source>
</evidence>
<dbReference type="GO" id="GO:0032153">
    <property type="term" value="C:cell division site"/>
    <property type="evidence" value="ECO:0007669"/>
    <property type="project" value="UniProtKB-UniRule"/>
</dbReference>
<proteinExistence type="inferred from homology"/>
<dbReference type="InterPro" id="IPR050487">
    <property type="entry name" value="FtsQ_DivIB"/>
</dbReference>
<dbReference type="Gene3D" id="3.40.50.10960">
    <property type="match status" value="1"/>
</dbReference>
<feature type="compositionally biased region" description="Acidic residues" evidence="10">
    <location>
        <begin position="43"/>
        <end position="78"/>
    </location>
</feature>
<name>A0A429ZLM2_9ENTE</name>
<feature type="compositionally biased region" description="Basic and acidic residues" evidence="10">
    <location>
        <begin position="27"/>
        <end position="40"/>
    </location>
</feature>
<dbReference type="Pfam" id="PF08478">
    <property type="entry name" value="POTRA_1"/>
    <property type="match status" value="1"/>
</dbReference>
<feature type="domain" description="POTRA" evidence="11">
    <location>
        <begin position="135"/>
        <end position="205"/>
    </location>
</feature>
<evidence type="ECO:0000256" key="8">
    <source>
        <dbReference type="HAMAP-Rule" id="MF_00912"/>
    </source>
</evidence>
<evidence type="ECO:0000256" key="2">
    <source>
        <dbReference type="ARBA" id="ARBA00022475"/>
    </source>
</evidence>
<dbReference type="InterPro" id="IPR026580">
    <property type="entry name" value="DivIB"/>
</dbReference>
<dbReference type="InterPro" id="IPR013685">
    <property type="entry name" value="POTRA_FtsQ_type"/>
</dbReference>
<dbReference type="Proteomes" id="UP000287239">
    <property type="component" value="Unassembled WGS sequence"/>
</dbReference>
<evidence type="ECO:0000313" key="13">
    <source>
        <dbReference type="Proteomes" id="UP000287239"/>
    </source>
</evidence>
<evidence type="ECO:0000256" key="9">
    <source>
        <dbReference type="SAM" id="Coils"/>
    </source>
</evidence>
<dbReference type="GeneID" id="98568687"/>
<evidence type="ECO:0000313" key="12">
    <source>
        <dbReference type="EMBL" id="RST94558.1"/>
    </source>
</evidence>
<dbReference type="Pfam" id="PF03799">
    <property type="entry name" value="FtsQ_DivIB_C"/>
    <property type="match status" value="1"/>
</dbReference>
<dbReference type="InterPro" id="IPR034746">
    <property type="entry name" value="POTRA"/>
</dbReference>
<comment type="similarity">
    <text evidence="8">Belongs to the FtsQ/DivIB family. DivIB subfamily.</text>
</comment>
<feature type="transmembrane region" description="Helical" evidence="8">
    <location>
        <begin position="113"/>
        <end position="131"/>
    </location>
</feature>
<dbReference type="AlphaFoldDB" id="A0A429ZLM2"/>
<organism evidence="12 13">
    <name type="scientific">Vagococcus salmoninarum</name>
    <dbReference type="NCBI Taxonomy" id="2739"/>
    <lineage>
        <taxon>Bacteria</taxon>
        <taxon>Bacillati</taxon>
        <taxon>Bacillota</taxon>
        <taxon>Bacilli</taxon>
        <taxon>Lactobacillales</taxon>
        <taxon>Enterococcaceae</taxon>
        <taxon>Vagococcus</taxon>
    </lineage>
</organism>
<reference evidence="12 13" key="1">
    <citation type="submission" date="2017-05" db="EMBL/GenBank/DDBJ databases">
        <title>Vagococcus spp. assemblies.</title>
        <authorList>
            <person name="Gulvik C.A."/>
        </authorList>
    </citation>
    <scope>NUCLEOTIDE SEQUENCE [LARGE SCALE GENOMIC DNA]</scope>
    <source>
        <strain evidence="12 13">NCFB 2777</strain>
    </source>
</reference>
<keyword evidence="13" id="KW-1185">Reference proteome</keyword>
<dbReference type="InterPro" id="IPR005548">
    <property type="entry name" value="Cell_div_FtsQ/DivIB_C"/>
</dbReference>
<accession>A0A429ZLM2</accession>
<keyword evidence="4 8" id="KW-0812">Transmembrane</keyword>
<comment type="function">
    <text evidence="8">Cell division protein that may be involved in stabilizing or promoting the assembly of the division complex.</text>
</comment>
<dbReference type="GO" id="GO:0043093">
    <property type="term" value="P:FtsZ-dependent cytokinesis"/>
    <property type="evidence" value="ECO:0007669"/>
    <property type="project" value="UniProtKB-UniRule"/>
</dbReference>
<keyword evidence="2 8" id="KW-1003">Cell membrane</keyword>
<keyword evidence="6 8" id="KW-0472">Membrane</keyword>
<evidence type="ECO:0000256" key="3">
    <source>
        <dbReference type="ARBA" id="ARBA00022618"/>
    </source>
</evidence>
<evidence type="ECO:0000256" key="4">
    <source>
        <dbReference type="ARBA" id="ARBA00022692"/>
    </source>
</evidence>
<keyword evidence="9" id="KW-0175">Coiled coil</keyword>
<evidence type="ECO:0000256" key="10">
    <source>
        <dbReference type="SAM" id="MobiDB-lite"/>
    </source>
</evidence>
<feature type="coiled-coil region" evidence="9">
    <location>
        <begin position="338"/>
        <end position="365"/>
    </location>
</feature>
<evidence type="ECO:0000259" key="11">
    <source>
        <dbReference type="PROSITE" id="PS51779"/>
    </source>
</evidence>
<dbReference type="HAMAP" id="MF_00912">
    <property type="entry name" value="DivIB"/>
    <property type="match status" value="1"/>
</dbReference>
<feature type="region of interest" description="Disordered" evidence="10">
    <location>
        <begin position="1"/>
        <end position="84"/>
    </location>
</feature>
<dbReference type="GO" id="GO:0005886">
    <property type="term" value="C:plasma membrane"/>
    <property type="evidence" value="ECO:0007669"/>
    <property type="project" value="UniProtKB-SubCell"/>
</dbReference>
<gene>
    <name evidence="8" type="primary">divIB</name>
    <name evidence="12" type="ORF">CBF35_09915</name>
</gene>
<evidence type="ECO:0000256" key="5">
    <source>
        <dbReference type="ARBA" id="ARBA00022989"/>
    </source>
</evidence>
<keyword evidence="3 8" id="KW-0132">Cell division</keyword>
<dbReference type="PROSITE" id="PS51779">
    <property type="entry name" value="POTRA"/>
    <property type="match status" value="1"/>
</dbReference>
<comment type="caution">
    <text evidence="12">The sequence shown here is derived from an EMBL/GenBank/DDBJ whole genome shotgun (WGS) entry which is preliminary data.</text>
</comment>
<sequence>MTKDDQPSSEQDSNETREEMLTPWQRENIRYLEQHGDRPQWQDVEEELEADQELEEELLEEEESPEIVEEIETDESREEQDKKVLKDLPKSRSFADKLPKMKVQRQQRLKKRLTLLVSLFGIAALGMIYYVSPLSKVNRLEIVGNQKVEASLIAKATKLSDKDGIWSAYFDKSVLAKVKASHPRIKDVEVHLSKINNLKIVVTEFSEIAYAKEGKVFHPVLENGVILTNETVEQADDQFLVLINFTPGVSLENLMANINKVDEVVKNNIKEISSTPSKNNEYLVTMTMKDGNQIIASTKDYQDKINYYPQVASEMSEKGVVDMEAGIFSTSFDEIKKQKAEEKAKNDYEAWLKQLEDENKEKNNE</sequence>